<gene>
    <name evidence="3" type="ORF">HRG_09119</name>
</gene>
<feature type="compositionally biased region" description="Basic and acidic residues" evidence="1">
    <location>
        <begin position="32"/>
        <end position="41"/>
    </location>
</feature>
<sequence>MARLVDCYPASDDDLPRLQGPLQLDTSRSRRPAAEAADKKNLVPKSTTTSSTRKVRRLGRGTRTATNPLFRPWNPDGENSSQASSHVFLGGSPKKREKSQEMPRCPQYPPSQSDQDSPPPPARPGRVRRQRANPAFHDESADAGLIEKQLSLQGKTLDEDGNLAETRKGAPIREAVPQTEAKAQDAVLISDNEESSVYQTAAEDTSEDSDGSASEFELDHSSDESFNGLLQPRMVTGKGRVAARGSSAKIPSLRESSQDRQTLARETLHNSKPPSEAVELSKALEKLQIHGGDFSGKNLELCKGDNLVLPSTPPKAPRPGSLVSPRKLGRIPQTPHRPSIDAFWSQDLIDDWNDRHSPTKPMLLPVVESPVKRSMAKGSPTKATKKSFDARKRLLAEEFLRELDTEITHGKIAELVESTGGVKLVWTKTLNTTAGRANWRRETTRTKSASGTPISVSHKHHASIELAEKIIDTEDRLLNVVAHEFCHLANFMVSGITNNPHGKEFKGWAAKCSRAFGDSRGIQVTTKHTYEIDFKYAWACTACGSEYKRHSKSIDPQRHRCGSCKSTLKQTKPVPRSAAGGGGGKPSDWQVFVKEQMKTVRRENPGSPQKEVMKIVAERWAKTKKGLVVADDAPSNVPDDA</sequence>
<dbReference type="GO" id="GO:0005634">
    <property type="term" value="C:nucleus"/>
    <property type="evidence" value="ECO:0007669"/>
    <property type="project" value="TreeGrafter"/>
</dbReference>
<dbReference type="RefSeq" id="XP_044717611.1">
    <property type="nucleotide sequence ID" value="XM_044867590.1"/>
</dbReference>
<name>A0A9P8MQU8_9HYPO</name>
<dbReference type="Pfam" id="PF17283">
    <property type="entry name" value="Zn_ribbon_SprT"/>
    <property type="match status" value="1"/>
</dbReference>
<dbReference type="PANTHER" id="PTHR23099">
    <property type="entry name" value="TRANSCRIPTIONAL REGULATOR"/>
    <property type="match status" value="1"/>
</dbReference>
<feature type="domain" description="SprT-like" evidence="2">
    <location>
        <begin position="389"/>
        <end position="571"/>
    </location>
</feature>
<dbReference type="CDD" id="cd00084">
    <property type="entry name" value="HMG-box_SF"/>
    <property type="match status" value="1"/>
</dbReference>
<dbReference type="InterPro" id="IPR036910">
    <property type="entry name" value="HMG_box_dom_sf"/>
</dbReference>
<comment type="caution">
    <text evidence="3">The sequence shown here is derived from an EMBL/GenBank/DDBJ whole genome shotgun (WGS) entry which is preliminary data.</text>
</comment>
<keyword evidence="4" id="KW-1185">Reference proteome</keyword>
<dbReference type="SUPFAM" id="SSF47095">
    <property type="entry name" value="HMG-box"/>
    <property type="match status" value="1"/>
</dbReference>
<evidence type="ECO:0000256" key="1">
    <source>
        <dbReference type="SAM" id="MobiDB-lite"/>
    </source>
</evidence>
<dbReference type="InterPro" id="IPR006640">
    <property type="entry name" value="SprT-like_domain"/>
</dbReference>
<dbReference type="Gene3D" id="1.10.30.10">
    <property type="entry name" value="High mobility group box domain"/>
    <property type="match status" value="1"/>
</dbReference>
<dbReference type="AlphaFoldDB" id="A0A9P8MQU8"/>
<feature type="compositionally biased region" description="Basic and acidic residues" evidence="1">
    <location>
        <begin position="256"/>
        <end position="269"/>
    </location>
</feature>
<dbReference type="GeneID" id="68358248"/>
<organism evidence="3 4">
    <name type="scientific">Hirsutella rhossiliensis</name>
    <dbReference type="NCBI Taxonomy" id="111463"/>
    <lineage>
        <taxon>Eukaryota</taxon>
        <taxon>Fungi</taxon>
        <taxon>Dikarya</taxon>
        <taxon>Ascomycota</taxon>
        <taxon>Pezizomycotina</taxon>
        <taxon>Sordariomycetes</taxon>
        <taxon>Hypocreomycetidae</taxon>
        <taxon>Hypocreales</taxon>
        <taxon>Ophiocordycipitaceae</taxon>
        <taxon>Hirsutella</taxon>
    </lineage>
</organism>
<proteinExistence type="predicted"/>
<dbReference type="EMBL" id="JAIZPD010000011">
    <property type="protein sequence ID" value="KAH0960098.1"/>
    <property type="molecule type" value="Genomic_DNA"/>
</dbReference>
<dbReference type="GO" id="GO:0006950">
    <property type="term" value="P:response to stress"/>
    <property type="evidence" value="ECO:0007669"/>
    <property type="project" value="UniProtKB-ARBA"/>
</dbReference>
<accession>A0A9P8MQU8</accession>
<feature type="region of interest" description="Disordered" evidence="1">
    <location>
        <begin position="1"/>
        <end position="275"/>
    </location>
</feature>
<feature type="region of interest" description="Disordered" evidence="1">
    <location>
        <begin position="310"/>
        <end position="339"/>
    </location>
</feature>
<evidence type="ECO:0000313" key="3">
    <source>
        <dbReference type="EMBL" id="KAH0960098.1"/>
    </source>
</evidence>
<dbReference type="PANTHER" id="PTHR23099:SF0">
    <property type="entry name" value="GERM CELL NUCLEAR ACIDIC PROTEIN"/>
    <property type="match status" value="1"/>
</dbReference>
<dbReference type="OrthoDB" id="20772at2759"/>
<reference evidence="3" key="1">
    <citation type="submission" date="2021-09" db="EMBL/GenBank/DDBJ databases">
        <title>A high-quality genome of the endoparasitic fungus Hirsutella rhossiliensis with a comparison of Hirsutella genomes reveals transposable elements contributing to genome size variation.</title>
        <authorList>
            <person name="Lin R."/>
            <person name="Jiao Y."/>
            <person name="Sun X."/>
            <person name="Ling J."/>
            <person name="Xie B."/>
            <person name="Cheng X."/>
        </authorList>
    </citation>
    <scope>NUCLEOTIDE SEQUENCE</scope>
    <source>
        <strain evidence="3">HR02</strain>
    </source>
</reference>
<dbReference type="SMART" id="SM00731">
    <property type="entry name" value="SprT"/>
    <property type="match status" value="1"/>
</dbReference>
<dbReference type="Proteomes" id="UP000824596">
    <property type="component" value="Unassembled WGS sequence"/>
</dbReference>
<protein>
    <submittedName>
        <fullName evidence="3">SprT-like family domain-containing protein</fullName>
    </submittedName>
</protein>
<dbReference type="Pfam" id="PF10263">
    <property type="entry name" value="SprT-like"/>
    <property type="match status" value="1"/>
</dbReference>
<evidence type="ECO:0000259" key="2">
    <source>
        <dbReference type="SMART" id="SM00731"/>
    </source>
</evidence>
<feature type="region of interest" description="Disordered" evidence="1">
    <location>
        <begin position="558"/>
        <end position="589"/>
    </location>
</feature>
<evidence type="ECO:0000313" key="4">
    <source>
        <dbReference type="Proteomes" id="UP000824596"/>
    </source>
</evidence>
<dbReference type="InterPro" id="IPR035240">
    <property type="entry name" value="SprT_Zn_ribbon"/>
</dbReference>